<keyword evidence="6" id="KW-1185">Reference proteome</keyword>
<keyword evidence="2" id="KW-0328">Glycosyltransferase</keyword>
<evidence type="ECO:0000256" key="2">
    <source>
        <dbReference type="ARBA" id="ARBA00022676"/>
    </source>
</evidence>
<accession>A0A5C6BXD9</accession>
<reference evidence="5 6" key="1">
    <citation type="journal article" date="2020" name="Antonie Van Leeuwenhoek">
        <title>Rhodopirellula heiligendammensis sp. nov., Rhodopirellula pilleata sp. nov., and Rhodopirellula solitaria sp. nov. isolated from natural or artificial marine surfaces in Northern Germany and California, USA, and emended description of the genus Rhodopirellula.</title>
        <authorList>
            <person name="Kallscheuer N."/>
            <person name="Wiegand S."/>
            <person name="Jogler M."/>
            <person name="Boedeker C."/>
            <person name="Peeters S.H."/>
            <person name="Rast P."/>
            <person name="Heuer A."/>
            <person name="Jetten M.S.M."/>
            <person name="Rohde M."/>
            <person name="Jogler C."/>
        </authorList>
    </citation>
    <scope>NUCLEOTIDE SEQUENCE [LARGE SCALE GENOMIC DNA]</scope>
    <source>
        <strain evidence="5 6">Poly21</strain>
    </source>
</reference>
<feature type="domain" description="Glycosyltransferase 2-like" evidence="4">
    <location>
        <begin position="4"/>
        <end position="136"/>
    </location>
</feature>
<dbReference type="Gene3D" id="3.90.550.10">
    <property type="entry name" value="Spore Coat Polysaccharide Biosynthesis Protein SpsA, Chain A"/>
    <property type="match status" value="1"/>
</dbReference>
<evidence type="ECO:0000313" key="5">
    <source>
        <dbReference type="EMBL" id="TWU16317.1"/>
    </source>
</evidence>
<organism evidence="5 6">
    <name type="scientific">Allorhodopirellula heiligendammensis</name>
    <dbReference type="NCBI Taxonomy" id="2714739"/>
    <lineage>
        <taxon>Bacteria</taxon>
        <taxon>Pseudomonadati</taxon>
        <taxon>Planctomycetota</taxon>
        <taxon>Planctomycetia</taxon>
        <taxon>Pirellulales</taxon>
        <taxon>Pirellulaceae</taxon>
        <taxon>Allorhodopirellula</taxon>
    </lineage>
</organism>
<sequence>MKRSVIIPTANTLRCLDPTLQSLASLADRPEDVVVVQNGLNEQARLADRVDYDRVAQQYDCLHLKIVYDEVPGLLSGRHRGVQESRGDLLVFIDDDITVSSDWLTELSSVFNDAEVVLATGPSLPAFEIEPPAWLPQCWRPTPCGGRQLAQLSLLELNTAAPVEIDTDLVWGLNYAIRRHTLLQHGGFHPDCVPKSLQHFQGDGETGLSRKIDAAGERAVYNPAALVFHHIGQERLTLDYFAQRAFYQGVCDSYTQIRDGEHPTLDSAADASAARRWLRHWRRILWPPEELDDLQARFALAYRRGFDFHRVCVQSSPTLLEWVRRQNYLDYAYPTLEPDFKAPPS</sequence>
<gene>
    <name evidence="5" type="ORF">Poly21_35220</name>
</gene>
<dbReference type="GO" id="GO:0016757">
    <property type="term" value="F:glycosyltransferase activity"/>
    <property type="evidence" value="ECO:0007669"/>
    <property type="project" value="UniProtKB-KW"/>
</dbReference>
<comment type="caution">
    <text evidence="5">The sequence shown here is derived from an EMBL/GenBank/DDBJ whole genome shotgun (WGS) entry which is preliminary data.</text>
</comment>
<dbReference type="SUPFAM" id="SSF53448">
    <property type="entry name" value="Nucleotide-diphospho-sugar transferases"/>
    <property type="match status" value="1"/>
</dbReference>
<dbReference type="PANTHER" id="PTHR43179:SF12">
    <property type="entry name" value="GALACTOFURANOSYLTRANSFERASE GLFT2"/>
    <property type="match status" value="1"/>
</dbReference>
<proteinExistence type="inferred from homology"/>
<evidence type="ECO:0000256" key="1">
    <source>
        <dbReference type="ARBA" id="ARBA00006739"/>
    </source>
</evidence>
<comment type="similarity">
    <text evidence="1">Belongs to the glycosyltransferase 2 family.</text>
</comment>
<dbReference type="AlphaFoldDB" id="A0A5C6BXD9"/>
<dbReference type="Proteomes" id="UP000319908">
    <property type="component" value="Unassembled WGS sequence"/>
</dbReference>
<dbReference type="InterPro" id="IPR001173">
    <property type="entry name" value="Glyco_trans_2-like"/>
</dbReference>
<evidence type="ECO:0000256" key="3">
    <source>
        <dbReference type="ARBA" id="ARBA00022679"/>
    </source>
</evidence>
<name>A0A5C6BXD9_9BACT</name>
<protein>
    <submittedName>
        <fullName evidence="5">Glycosyl transferase family 2</fullName>
    </submittedName>
</protein>
<evidence type="ECO:0000259" key="4">
    <source>
        <dbReference type="Pfam" id="PF00535"/>
    </source>
</evidence>
<keyword evidence="3 5" id="KW-0808">Transferase</keyword>
<dbReference type="InterPro" id="IPR029044">
    <property type="entry name" value="Nucleotide-diphossugar_trans"/>
</dbReference>
<dbReference type="Pfam" id="PF00535">
    <property type="entry name" value="Glycos_transf_2"/>
    <property type="match status" value="1"/>
</dbReference>
<dbReference type="OrthoDB" id="153025at2"/>
<dbReference type="CDD" id="cd00761">
    <property type="entry name" value="Glyco_tranf_GTA_type"/>
    <property type="match status" value="1"/>
</dbReference>
<evidence type="ECO:0000313" key="6">
    <source>
        <dbReference type="Proteomes" id="UP000319908"/>
    </source>
</evidence>
<dbReference type="PANTHER" id="PTHR43179">
    <property type="entry name" value="RHAMNOSYLTRANSFERASE WBBL"/>
    <property type="match status" value="1"/>
</dbReference>
<dbReference type="EMBL" id="SJPU01000002">
    <property type="protein sequence ID" value="TWU16317.1"/>
    <property type="molecule type" value="Genomic_DNA"/>
</dbReference>